<dbReference type="PROSITE" id="PS50157">
    <property type="entry name" value="ZINC_FINGER_C2H2_2"/>
    <property type="match status" value="1"/>
</dbReference>
<dbReference type="EMBL" id="VCGU01000001">
    <property type="protein sequence ID" value="TRY81146.1"/>
    <property type="molecule type" value="Genomic_DNA"/>
</dbReference>
<feature type="domain" description="C2H2-type" evidence="2">
    <location>
        <begin position="188"/>
        <end position="215"/>
    </location>
</feature>
<reference evidence="3 4" key="1">
    <citation type="journal article" date="2018" name="Nat. Ecol. Evol.">
        <title>Genomic signatures of mitonuclear coevolution across populations of Tigriopus californicus.</title>
        <authorList>
            <person name="Barreto F.S."/>
            <person name="Watson E.T."/>
            <person name="Lima T.G."/>
            <person name="Willett C.S."/>
            <person name="Edmands S."/>
            <person name="Li W."/>
            <person name="Burton R.S."/>
        </authorList>
    </citation>
    <scope>NUCLEOTIDE SEQUENCE [LARGE SCALE GENOMIC DNA]</scope>
    <source>
        <strain evidence="3 4">San Diego</strain>
    </source>
</reference>
<keyword evidence="1" id="KW-0862">Zinc</keyword>
<evidence type="ECO:0000259" key="2">
    <source>
        <dbReference type="PROSITE" id="PS50157"/>
    </source>
</evidence>
<sequence>MSLINCNLQNLIYQARAASEASASTPNVDLVVATEEPRGLEWEQGAPPAQNHSVPFLNGLINPWNLHPLLPGQQAWMQAFHGLQFKFLMEYFMTQYGAARNPIVPMAQTQSEHQREDLGGQLLPDPIVPAQLVPAPEAPLEPAVREEVMSIVVGQRRARRKCPGSLVFYLVNEQNEIVVDEKTKKPTAICFKCWKAFGDENSIYRHMKIHDETSRHQCPLCPGIHVQRYNLRIHMETHIGMDVSQEMMDTLPSDFRGVLEGDPDIIAPDKYRKKLVRSLRKRIKTTNCHEAVQVLRNSQDPEARVLTYPDVVQWYCWKSVSQAKPAHWAKR</sequence>
<proteinExistence type="predicted"/>
<dbReference type="Proteomes" id="UP000318571">
    <property type="component" value="Chromosome 12"/>
</dbReference>
<dbReference type="GO" id="GO:0008270">
    <property type="term" value="F:zinc ion binding"/>
    <property type="evidence" value="ECO:0007669"/>
    <property type="project" value="UniProtKB-KW"/>
</dbReference>
<comment type="caution">
    <text evidence="3">The sequence shown here is derived from an EMBL/GenBank/DDBJ whole genome shotgun (WGS) entry which is preliminary data.</text>
</comment>
<accession>A0A553PTZ5</accession>
<keyword evidence="4" id="KW-1185">Reference proteome</keyword>
<dbReference type="InterPro" id="IPR036236">
    <property type="entry name" value="Znf_C2H2_sf"/>
</dbReference>
<evidence type="ECO:0000256" key="1">
    <source>
        <dbReference type="PROSITE-ProRule" id="PRU00042"/>
    </source>
</evidence>
<evidence type="ECO:0000313" key="3">
    <source>
        <dbReference type="EMBL" id="TRY81146.1"/>
    </source>
</evidence>
<dbReference type="InterPro" id="IPR013087">
    <property type="entry name" value="Znf_C2H2_type"/>
</dbReference>
<gene>
    <name evidence="3" type="ORF">TCAL_16770</name>
</gene>
<dbReference type="AlphaFoldDB" id="A0A553PTZ5"/>
<dbReference type="STRING" id="6832.A0A553PTZ5"/>
<dbReference type="SMART" id="SM00355">
    <property type="entry name" value="ZnF_C2H2"/>
    <property type="match status" value="2"/>
</dbReference>
<dbReference type="PROSITE" id="PS00028">
    <property type="entry name" value="ZINC_FINGER_C2H2_1"/>
    <property type="match status" value="1"/>
</dbReference>
<keyword evidence="1" id="KW-0479">Metal-binding</keyword>
<dbReference type="Gene3D" id="3.30.160.60">
    <property type="entry name" value="Classic Zinc Finger"/>
    <property type="match status" value="1"/>
</dbReference>
<name>A0A553PTZ5_TIGCA</name>
<organism evidence="3 4">
    <name type="scientific">Tigriopus californicus</name>
    <name type="common">Marine copepod</name>
    <dbReference type="NCBI Taxonomy" id="6832"/>
    <lineage>
        <taxon>Eukaryota</taxon>
        <taxon>Metazoa</taxon>
        <taxon>Ecdysozoa</taxon>
        <taxon>Arthropoda</taxon>
        <taxon>Crustacea</taxon>
        <taxon>Multicrustacea</taxon>
        <taxon>Hexanauplia</taxon>
        <taxon>Copepoda</taxon>
        <taxon>Harpacticoida</taxon>
        <taxon>Harpacticidae</taxon>
        <taxon>Tigriopus</taxon>
    </lineage>
</organism>
<evidence type="ECO:0000313" key="4">
    <source>
        <dbReference type="Proteomes" id="UP000318571"/>
    </source>
</evidence>
<dbReference type="SUPFAM" id="SSF57667">
    <property type="entry name" value="beta-beta-alpha zinc fingers"/>
    <property type="match status" value="1"/>
</dbReference>
<keyword evidence="1" id="KW-0863">Zinc-finger</keyword>
<protein>
    <recommendedName>
        <fullName evidence="2">C2H2-type domain-containing protein</fullName>
    </recommendedName>
</protein>